<dbReference type="Gene3D" id="2.60.120.1000">
    <property type="match status" value="1"/>
</dbReference>
<gene>
    <name evidence="5" type="ORF">LSINAPIS_LOCUS6580</name>
</gene>
<dbReference type="AlphaFoldDB" id="A0A5E4Q8S1"/>
<dbReference type="GO" id="GO:0005581">
    <property type="term" value="C:collagen trimer"/>
    <property type="evidence" value="ECO:0007669"/>
    <property type="project" value="UniProtKB-KW"/>
</dbReference>
<keyword evidence="3" id="KW-0176">Collagen</keyword>
<evidence type="ECO:0000259" key="4">
    <source>
        <dbReference type="PROSITE" id="PS51461"/>
    </source>
</evidence>
<organism evidence="5 6">
    <name type="scientific">Leptidea sinapis</name>
    <dbReference type="NCBI Taxonomy" id="189913"/>
    <lineage>
        <taxon>Eukaryota</taxon>
        <taxon>Metazoa</taxon>
        <taxon>Ecdysozoa</taxon>
        <taxon>Arthropoda</taxon>
        <taxon>Hexapoda</taxon>
        <taxon>Insecta</taxon>
        <taxon>Pterygota</taxon>
        <taxon>Neoptera</taxon>
        <taxon>Endopterygota</taxon>
        <taxon>Lepidoptera</taxon>
        <taxon>Glossata</taxon>
        <taxon>Ditrysia</taxon>
        <taxon>Papilionoidea</taxon>
        <taxon>Pieridae</taxon>
        <taxon>Dismorphiinae</taxon>
        <taxon>Leptidea</taxon>
    </lineage>
</organism>
<feature type="domain" description="Fibrillar collagen NC1" evidence="4">
    <location>
        <begin position="7"/>
        <end position="180"/>
    </location>
</feature>
<dbReference type="PROSITE" id="PS51461">
    <property type="entry name" value="NC1_FIB"/>
    <property type="match status" value="1"/>
</dbReference>
<dbReference type="InterPro" id="IPR000885">
    <property type="entry name" value="Fib_collagen_C"/>
</dbReference>
<comment type="subcellular location">
    <subcellularLocation>
        <location evidence="1">Secreted</location>
    </subcellularLocation>
</comment>
<keyword evidence="6" id="KW-1185">Reference proteome</keyword>
<dbReference type="Pfam" id="PF01410">
    <property type="entry name" value="COLFI"/>
    <property type="match status" value="1"/>
</dbReference>
<dbReference type="GO" id="GO:0005201">
    <property type="term" value="F:extracellular matrix structural constituent"/>
    <property type="evidence" value="ECO:0007669"/>
    <property type="project" value="InterPro"/>
</dbReference>
<evidence type="ECO:0000256" key="1">
    <source>
        <dbReference type="ARBA" id="ARBA00004613"/>
    </source>
</evidence>
<evidence type="ECO:0000256" key="3">
    <source>
        <dbReference type="ARBA" id="ARBA00023119"/>
    </source>
</evidence>
<dbReference type="Proteomes" id="UP000324832">
    <property type="component" value="Unassembled WGS sequence"/>
</dbReference>
<dbReference type="GO" id="GO:0005576">
    <property type="term" value="C:extracellular region"/>
    <property type="evidence" value="ECO:0007669"/>
    <property type="project" value="UniProtKB-SubCell"/>
</dbReference>
<dbReference type="EMBL" id="FZQP02002099">
    <property type="protein sequence ID" value="VVC94687.1"/>
    <property type="molecule type" value="Genomic_DNA"/>
</dbReference>
<evidence type="ECO:0000313" key="5">
    <source>
        <dbReference type="EMBL" id="VVC94687.1"/>
    </source>
</evidence>
<evidence type="ECO:0000256" key="2">
    <source>
        <dbReference type="ARBA" id="ARBA00022525"/>
    </source>
</evidence>
<accession>A0A5E4Q8S1</accession>
<name>A0A5E4Q8S1_9NEOP</name>
<proteinExistence type="predicted"/>
<reference evidence="5 6" key="1">
    <citation type="submission" date="2017-07" db="EMBL/GenBank/DDBJ databases">
        <authorList>
            <person name="Talla V."/>
            <person name="Backstrom N."/>
        </authorList>
    </citation>
    <scope>NUCLEOTIDE SEQUENCE [LARGE SCALE GENOMIC DNA]</scope>
</reference>
<feature type="non-terminal residue" evidence="5">
    <location>
        <position position="180"/>
    </location>
</feature>
<dbReference type="SMART" id="SM00038">
    <property type="entry name" value="COLFI"/>
    <property type="match status" value="1"/>
</dbReference>
<keyword evidence="2" id="KW-0964">Secreted</keyword>
<protein>
    <recommendedName>
        <fullName evidence="4">Fibrillar collagen NC1 domain-containing protein</fullName>
    </recommendedName>
</protein>
<evidence type="ECO:0000313" key="6">
    <source>
        <dbReference type="Proteomes" id="UP000324832"/>
    </source>
</evidence>
<sequence>MPLEERKQIVMKAYERLKVSLDKFLRPDGSKDAPGKTCGDIKYHHPLLPSDQYWIDPNGGDSNDAILVHCDMTNGASCVFPKPMESKDITYHGRNEAWLSEIEDGFSISYKADHSQLTYLQLLSVAAVQNVTLHCRNTVGYYDPGAKNYKRGLKLLAFNDAEILPKANNRLRYKALLDEC</sequence>